<feature type="transmembrane region" description="Helical" evidence="1">
    <location>
        <begin position="12"/>
        <end position="34"/>
    </location>
</feature>
<feature type="transmembrane region" description="Helical" evidence="1">
    <location>
        <begin position="46"/>
        <end position="62"/>
    </location>
</feature>
<keyword evidence="1" id="KW-0812">Transmembrane</keyword>
<evidence type="ECO:0000313" key="2">
    <source>
        <dbReference type="EMBL" id="QNE89307.1"/>
    </source>
</evidence>
<reference evidence="2 3" key="1">
    <citation type="submission" date="2020-07" db="EMBL/GenBank/DDBJ databases">
        <title>Complete genome and description of Corynebacterium incognita strain Marseille-Q3630 sp. nov.</title>
        <authorList>
            <person name="Boxberger M."/>
        </authorList>
    </citation>
    <scope>NUCLEOTIDE SEQUENCE [LARGE SCALE GENOMIC DNA]</scope>
    <source>
        <strain evidence="2 3">Marseille-Q3630</strain>
    </source>
</reference>
<keyword evidence="1" id="KW-1133">Transmembrane helix</keyword>
<name>A0A7G7CNZ1_9CORY</name>
<protein>
    <submittedName>
        <fullName evidence="2">Uncharacterized protein</fullName>
    </submittedName>
</protein>
<dbReference type="KEGG" id="cik:H0194_09720"/>
<evidence type="ECO:0000313" key="3">
    <source>
        <dbReference type="Proteomes" id="UP000515743"/>
    </source>
</evidence>
<evidence type="ECO:0000256" key="1">
    <source>
        <dbReference type="SAM" id="Phobius"/>
    </source>
</evidence>
<dbReference type="Proteomes" id="UP000515743">
    <property type="component" value="Chromosome"/>
</dbReference>
<dbReference type="EMBL" id="CP059404">
    <property type="protein sequence ID" value="QNE89307.1"/>
    <property type="molecule type" value="Genomic_DNA"/>
</dbReference>
<proteinExistence type="predicted"/>
<dbReference type="RefSeq" id="WP_185175682.1">
    <property type="nucleotide sequence ID" value="NZ_CP059404.1"/>
</dbReference>
<accession>A0A7G7CNZ1</accession>
<feature type="transmembrane region" description="Helical" evidence="1">
    <location>
        <begin position="106"/>
        <end position="124"/>
    </location>
</feature>
<sequence length="127" mass="13755">MTVRDDFTRGEAIGGLVWLSIGALLSLLLEVVYLSTWLPLPGGTTIPFPITIAVAFWFNGVLTKTARLWDRRQAIALIPGLVWVVGYFGLLFGVEFTGDQLMASDIKAVGLLLAGIAGAVWPILRVK</sequence>
<dbReference type="AlphaFoldDB" id="A0A7G7CNZ1"/>
<feature type="transmembrane region" description="Helical" evidence="1">
    <location>
        <begin position="74"/>
        <end position="94"/>
    </location>
</feature>
<organism evidence="2 3">
    <name type="scientific">Corynebacterium incognita</name>
    <dbReference type="NCBI Taxonomy" id="2754725"/>
    <lineage>
        <taxon>Bacteria</taxon>
        <taxon>Bacillati</taxon>
        <taxon>Actinomycetota</taxon>
        <taxon>Actinomycetes</taxon>
        <taxon>Mycobacteriales</taxon>
        <taxon>Corynebacteriaceae</taxon>
        <taxon>Corynebacterium</taxon>
    </lineage>
</organism>
<keyword evidence="3" id="KW-1185">Reference proteome</keyword>
<gene>
    <name evidence="2" type="ORF">H0194_09720</name>
</gene>
<keyword evidence="1" id="KW-0472">Membrane</keyword>